<reference evidence="1 2" key="1">
    <citation type="submission" date="2020-04" db="EMBL/GenBank/DDBJ databases">
        <title>Plant Genome Project.</title>
        <authorList>
            <person name="Zhang R.-G."/>
        </authorList>
    </citation>
    <scope>NUCLEOTIDE SEQUENCE [LARGE SCALE GENOMIC DNA]</scope>
    <source>
        <strain evidence="1">YNK0</strain>
        <tissue evidence="1">Leaf</tissue>
    </source>
</reference>
<dbReference type="InterPro" id="IPR044514">
    <property type="entry name" value="VIN3-like"/>
</dbReference>
<dbReference type="GO" id="GO:0010048">
    <property type="term" value="P:vernalization response"/>
    <property type="evidence" value="ECO:0007669"/>
    <property type="project" value="InterPro"/>
</dbReference>
<dbReference type="PANTHER" id="PTHR46286:SF2">
    <property type="entry name" value="VIN3-LIKE PROTEIN 2"/>
    <property type="match status" value="1"/>
</dbReference>
<comment type="caution">
    <text evidence="1">The sequence shown here is derived from an EMBL/GenBank/DDBJ whole genome shotgun (WGS) entry which is preliminary data.</text>
</comment>
<dbReference type="AlphaFoldDB" id="A0A834Y3Z4"/>
<organism evidence="1 2">
    <name type="scientific">Tetracentron sinense</name>
    <name type="common">Spur-leaf</name>
    <dbReference type="NCBI Taxonomy" id="13715"/>
    <lineage>
        <taxon>Eukaryota</taxon>
        <taxon>Viridiplantae</taxon>
        <taxon>Streptophyta</taxon>
        <taxon>Embryophyta</taxon>
        <taxon>Tracheophyta</taxon>
        <taxon>Spermatophyta</taxon>
        <taxon>Magnoliopsida</taxon>
        <taxon>Trochodendrales</taxon>
        <taxon>Trochodendraceae</taxon>
        <taxon>Tetracentron</taxon>
    </lineage>
</organism>
<name>A0A834Y3Z4_TETSI</name>
<dbReference type="PANTHER" id="PTHR46286">
    <property type="entry name" value="VIN3-LIKE PROTEIN 2-RELATED"/>
    <property type="match status" value="1"/>
</dbReference>
<dbReference type="GO" id="GO:0040029">
    <property type="term" value="P:epigenetic regulation of gene expression"/>
    <property type="evidence" value="ECO:0007669"/>
    <property type="project" value="InterPro"/>
</dbReference>
<keyword evidence="2" id="KW-1185">Reference proteome</keyword>
<evidence type="ECO:0000313" key="2">
    <source>
        <dbReference type="Proteomes" id="UP000655225"/>
    </source>
</evidence>
<proteinExistence type="predicted"/>
<accession>A0A834Y3Z4</accession>
<dbReference type="OrthoDB" id="600557at2759"/>
<gene>
    <name evidence="1" type="ORF">HHK36_033082</name>
</gene>
<sequence>MDSSFEVSVLDPSKCSKLSMEEKRTVYEISKLSHGAPEMLKSWSRRDLLQILCAEMGKERKYTGLTKFKMIASSQDSKDTRRVDILCYRVSLSQKSLSGTKKYLKLYKIVDTAMKKLEAEVGPVSGLPVKMVQSIVNRLSSGPEVHKLFEDIFLTSLTVVLDFEDASIEELVGGGGGGGTPCGIAKLMLWTNQKS</sequence>
<protein>
    <submittedName>
        <fullName evidence="1">Uncharacterized protein</fullName>
    </submittedName>
</protein>
<dbReference type="Proteomes" id="UP000655225">
    <property type="component" value="Unassembled WGS sequence"/>
</dbReference>
<evidence type="ECO:0000313" key="1">
    <source>
        <dbReference type="EMBL" id="KAF8364934.1"/>
    </source>
</evidence>
<dbReference type="EMBL" id="JABCRI010001125">
    <property type="protein sequence ID" value="KAF8364934.1"/>
    <property type="molecule type" value="Genomic_DNA"/>
</dbReference>